<name>A0ABV8VVH5_9BACI</name>
<dbReference type="Gene3D" id="3.60.15.10">
    <property type="entry name" value="Ribonuclease Z/Hydroxyacylglutathione hydrolase-like"/>
    <property type="match status" value="1"/>
</dbReference>
<dbReference type="InterPro" id="IPR004797">
    <property type="entry name" value="Competence_ComEC/Rec2"/>
</dbReference>
<dbReference type="SUPFAM" id="SSF56281">
    <property type="entry name" value="Metallo-hydrolase/oxidoreductase"/>
    <property type="match status" value="1"/>
</dbReference>
<reference evidence="9" key="1">
    <citation type="journal article" date="2019" name="Int. J. Syst. Evol. Microbiol.">
        <title>The Global Catalogue of Microorganisms (GCM) 10K type strain sequencing project: providing services to taxonomists for standard genome sequencing and annotation.</title>
        <authorList>
            <consortium name="The Broad Institute Genomics Platform"/>
            <consortium name="The Broad Institute Genome Sequencing Center for Infectious Disease"/>
            <person name="Wu L."/>
            <person name="Ma J."/>
        </authorList>
    </citation>
    <scope>NUCLEOTIDE SEQUENCE [LARGE SCALE GENOMIC DNA]</scope>
    <source>
        <strain evidence="9">KACC 14058</strain>
    </source>
</reference>
<keyword evidence="2" id="KW-1003">Cell membrane</keyword>
<feature type="transmembrane region" description="Helical" evidence="6">
    <location>
        <begin position="231"/>
        <end position="254"/>
    </location>
</feature>
<sequence length="766" mass="88745">MYSFPYHWLVISYLLAFFHISYKNPIFSIVLLFILLVCKLKLQVKITTCVIIFSVHLISFLIIPHPSPLLQTDNTPNDQIEVYIQSSVVATNHYTSFIGTSPQFNQEPIQFYHFVSSEEEELAIYKVGATCVLKGEISSALHATNTGEFTYDEYLSKKGLAGQYNIEELLHCEGQGIVQYLFDLKGYVINHIDRYVDDFTLAWIEAMIFGNRKYLDQETTEVFQEWGLTHLLAISGLHIGLLLMMFYFVFLYIVKMTVERVHFLLLCFLPIYPIIAGSQPSVWRASILAILLILIRKWKIRLPTISLLSIVFLLLVCIDLYIIYQLGFQFSFFVTYAILLSKRIVIHNEWGIFTGLKISLLSMFIILPIQLNAFYQFQPLSVVMNLFVIPYFSFFVLPFLLLILFVSISPTMLHLFSNVFHFVHEYFLTILLFLDQHISMIWTVGKLHTLLIILFYSCLLLFFIYFEQKKYKKTFVLGNILVLFLMVQGFLPYIQDKGTVTMLDIGQGDAIVIELPYRKGVYLIDLAGKMNYDYSRASDKTYKQIIHPFLQSKGITHINGLFLSHADLDHIGSVEYLLADYTVDYIFTSPFFSETITNQYKEINTQFKHKQMKQNDRIQIGDWSLHVLHPKMDLKETNANSLVMYTELGGFKWLFTGDITEKEEKALIQNYPELDIDILKVAHHGSKTSTSTEFLQKITPTISLISVGRDNRYQHPNTDVIEKLCQSSTVFRTDQHGAIYFNFTDQDGTFLTHLPYDNVNNSCYIP</sequence>
<dbReference type="EMBL" id="JBHSDV010000003">
    <property type="protein sequence ID" value="MFC4388469.1"/>
    <property type="molecule type" value="Genomic_DNA"/>
</dbReference>
<keyword evidence="9" id="KW-1185">Reference proteome</keyword>
<dbReference type="NCBIfam" id="TIGR00361">
    <property type="entry name" value="ComEC_Rec2"/>
    <property type="match status" value="1"/>
</dbReference>
<feature type="transmembrane region" description="Helical" evidence="6">
    <location>
        <begin position="305"/>
        <end position="324"/>
    </location>
</feature>
<evidence type="ECO:0000313" key="9">
    <source>
        <dbReference type="Proteomes" id="UP001595880"/>
    </source>
</evidence>
<dbReference type="InterPro" id="IPR052159">
    <property type="entry name" value="Competence_DNA_uptake"/>
</dbReference>
<organism evidence="8 9">
    <name type="scientific">Gracilibacillus marinus</name>
    <dbReference type="NCBI Taxonomy" id="630535"/>
    <lineage>
        <taxon>Bacteria</taxon>
        <taxon>Bacillati</taxon>
        <taxon>Bacillota</taxon>
        <taxon>Bacilli</taxon>
        <taxon>Bacillales</taxon>
        <taxon>Bacillaceae</taxon>
        <taxon>Gracilibacillus</taxon>
    </lineage>
</organism>
<dbReference type="InterPro" id="IPR035681">
    <property type="entry name" value="ComA-like_MBL"/>
</dbReference>
<feature type="domain" description="Metallo-beta-lactamase" evidence="7">
    <location>
        <begin position="507"/>
        <end position="709"/>
    </location>
</feature>
<evidence type="ECO:0000313" key="8">
    <source>
        <dbReference type="EMBL" id="MFC4388469.1"/>
    </source>
</evidence>
<evidence type="ECO:0000256" key="4">
    <source>
        <dbReference type="ARBA" id="ARBA00022989"/>
    </source>
</evidence>
<keyword evidence="3 6" id="KW-0812">Transmembrane</keyword>
<feature type="transmembrane region" description="Helical" evidence="6">
    <location>
        <begin position="475"/>
        <end position="494"/>
    </location>
</feature>
<feature type="transmembrane region" description="Helical" evidence="6">
    <location>
        <begin position="44"/>
        <end position="63"/>
    </location>
</feature>
<accession>A0ABV8VVH5</accession>
<evidence type="ECO:0000256" key="2">
    <source>
        <dbReference type="ARBA" id="ARBA00022475"/>
    </source>
</evidence>
<dbReference type="NCBIfam" id="TIGR00360">
    <property type="entry name" value="ComEC_N-term"/>
    <property type="match status" value="1"/>
</dbReference>
<feature type="transmembrane region" description="Helical" evidence="6">
    <location>
        <begin position="358"/>
        <end position="377"/>
    </location>
</feature>
<feature type="transmembrane region" description="Helical" evidence="6">
    <location>
        <begin position="389"/>
        <end position="408"/>
    </location>
</feature>
<dbReference type="PANTHER" id="PTHR30619:SF1">
    <property type="entry name" value="RECOMBINATION PROTEIN 2"/>
    <property type="match status" value="1"/>
</dbReference>
<evidence type="ECO:0000259" key="7">
    <source>
        <dbReference type="SMART" id="SM00849"/>
    </source>
</evidence>
<dbReference type="InterPro" id="IPR036866">
    <property type="entry name" value="RibonucZ/Hydroxyglut_hydro"/>
</dbReference>
<comment type="caution">
    <text evidence="8">The sequence shown here is derived from an EMBL/GenBank/DDBJ whole genome shotgun (WGS) entry which is preliminary data.</text>
</comment>
<gene>
    <name evidence="8" type="ORF">ACFOZ1_11730</name>
</gene>
<feature type="transmembrane region" description="Helical" evidence="6">
    <location>
        <begin position="261"/>
        <end position="276"/>
    </location>
</feature>
<evidence type="ECO:0000256" key="5">
    <source>
        <dbReference type="ARBA" id="ARBA00023136"/>
    </source>
</evidence>
<dbReference type="Pfam" id="PF03772">
    <property type="entry name" value="Competence"/>
    <property type="match status" value="1"/>
</dbReference>
<keyword evidence="5 6" id="KW-0472">Membrane</keyword>
<proteinExistence type="predicted"/>
<dbReference type="SMART" id="SM00849">
    <property type="entry name" value="Lactamase_B"/>
    <property type="match status" value="1"/>
</dbReference>
<dbReference type="CDD" id="cd07731">
    <property type="entry name" value="ComA-like_MBL-fold"/>
    <property type="match status" value="1"/>
</dbReference>
<feature type="transmembrane region" description="Helical" evidence="6">
    <location>
        <begin position="415"/>
        <end position="434"/>
    </location>
</feature>
<dbReference type="Pfam" id="PF00753">
    <property type="entry name" value="Lactamase_B"/>
    <property type="match status" value="1"/>
</dbReference>
<dbReference type="InterPro" id="IPR004477">
    <property type="entry name" value="ComEC_N"/>
</dbReference>
<comment type="subcellular location">
    <subcellularLocation>
        <location evidence="1">Cell membrane</location>
        <topology evidence="1">Multi-pass membrane protein</topology>
    </subcellularLocation>
</comment>
<keyword evidence="4 6" id="KW-1133">Transmembrane helix</keyword>
<dbReference type="Proteomes" id="UP001595880">
    <property type="component" value="Unassembled WGS sequence"/>
</dbReference>
<evidence type="ECO:0000256" key="1">
    <source>
        <dbReference type="ARBA" id="ARBA00004651"/>
    </source>
</evidence>
<dbReference type="PANTHER" id="PTHR30619">
    <property type="entry name" value="DNA INTERNALIZATION/COMPETENCE PROTEIN COMEC/REC2"/>
    <property type="match status" value="1"/>
</dbReference>
<protein>
    <submittedName>
        <fullName evidence="8">DNA internalization-related competence protein ComEC/Rec2</fullName>
    </submittedName>
</protein>
<dbReference type="RefSeq" id="WP_390199499.1">
    <property type="nucleotide sequence ID" value="NZ_JBHSDV010000003.1"/>
</dbReference>
<feature type="transmembrane region" description="Helical" evidence="6">
    <location>
        <begin position="440"/>
        <end position="463"/>
    </location>
</feature>
<feature type="transmembrane region" description="Helical" evidence="6">
    <location>
        <begin position="6"/>
        <end position="37"/>
    </location>
</feature>
<dbReference type="InterPro" id="IPR001279">
    <property type="entry name" value="Metallo-B-lactamas"/>
</dbReference>
<evidence type="ECO:0000256" key="3">
    <source>
        <dbReference type="ARBA" id="ARBA00022692"/>
    </source>
</evidence>
<evidence type="ECO:0000256" key="6">
    <source>
        <dbReference type="SAM" id="Phobius"/>
    </source>
</evidence>